<evidence type="ECO:0000313" key="12">
    <source>
        <dbReference type="EMBL" id="QBQ56261.1"/>
    </source>
</evidence>
<proteinExistence type="inferred from homology"/>
<dbReference type="FunFam" id="3.40.50.300:FF:000022">
    <property type="entry name" value="Signal recognition particle 54 kDa subunit"/>
    <property type="match status" value="1"/>
</dbReference>
<evidence type="ECO:0000256" key="2">
    <source>
        <dbReference type="ARBA" id="ARBA00022741"/>
    </source>
</evidence>
<dbReference type="KEGG" id="nwr:E3U44_18475"/>
<comment type="subcellular location">
    <subcellularLocation>
        <location evidence="9">Cytoplasm</location>
    </subcellularLocation>
    <text evidence="9">The SRP-RNC complex is targeted to the cytoplasmic membrane.</text>
</comment>
<reference evidence="12 13" key="1">
    <citation type="submission" date="2019-03" db="EMBL/GenBank/DDBJ databases">
        <title>The genome sequence of Nitrosococcus wardiae strain D1FHST reveals the archetypal metabolic capacity of ammonia-oxidizing Gammaproteobacteria.</title>
        <authorList>
            <person name="Wang L."/>
            <person name="Lim C.K."/>
            <person name="Hanson T.E."/>
            <person name="Dang H."/>
            <person name="Klotz M.G."/>
        </authorList>
    </citation>
    <scope>NUCLEOTIDE SEQUENCE [LARGE SCALE GENOMIC DNA]</scope>
    <source>
        <strain evidence="12 13">D1FHS</strain>
    </source>
</reference>
<dbReference type="InterPro" id="IPR036891">
    <property type="entry name" value="Signal_recog_part_SRP54_M_sf"/>
</dbReference>
<evidence type="ECO:0000256" key="4">
    <source>
        <dbReference type="ARBA" id="ARBA00022884"/>
    </source>
</evidence>
<evidence type="ECO:0000256" key="1">
    <source>
        <dbReference type="ARBA" id="ARBA00005450"/>
    </source>
</evidence>
<dbReference type="InterPro" id="IPR004780">
    <property type="entry name" value="SRP"/>
</dbReference>
<keyword evidence="5 9" id="KW-0342">GTP-binding</keyword>
<keyword evidence="13" id="KW-1185">Reference proteome</keyword>
<dbReference type="Gene3D" id="1.20.120.140">
    <property type="entry name" value="Signal recognition particle SRP54, nucleotide-binding domain"/>
    <property type="match status" value="1"/>
</dbReference>
<dbReference type="Pfam" id="PF00448">
    <property type="entry name" value="SRP54"/>
    <property type="match status" value="1"/>
</dbReference>
<feature type="binding site" evidence="9">
    <location>
        <begin position="190"/>
        <end position="194"/>
    </location>
    <ligand>
        <name>GTP</name>
        <dbReference type="ChEBI" id="CHEBI:37565"/>
    </ligand>
</feature>
<dbReference type="Proteomes" id="UP000294325">
    <property type="component" value="Chromosome"/>
</dbReference>
<dbReference type="SMART" id="SM00962">
    <property type="entry name" value="SRP54"/>
    <property type="match status" value="1"/>
</dbReference>
<evidence type="ECO:0000313" key="13">
    <source>
        <dbReference type="Proteomes" id="UP000294325"/>
    </source>
</evidence>
<dbReference type="GO" id="GO:0008312">
    <property type="term" value="F:7S RNA binding"/>
    <property type="evidence" value="ECO:0007669"/>
    <property type="project" value="InterPro"/>
</dbReference>
<dbReference type="Pfam" id="PF02881">
    <property type="entry name" value="SRP54_N"/>
    <property type="match status" value="1"/>
</dbReference>
<dbReference type="EC" id="3.6.5.4" evidence="9"/>
<evidence type="ECO:0000256" key="5">
    <source>
        <dbReference type="ARBA" id="ARBA00023134"/>
    </source>
</evidence>
<dbReference type="NCBIfam" id="TIGR00959">
    <property type="entry name" value="ffh"/>
    <property type="match status" value="1"/>
</dbReference>
<keyword evidence="3 9" id="KW-0378">Hydrolase</keyword>
<evidence type="ECO:0000256" key="6">
    <source>
        <dbReference type="ARBA" id="ARBA00023135"/>
    </source>
</evidence>
<keyword evidence="2 9" id="KW-0547">Nucleotide-binding</keyword>
<feature type="binding site" evidence="9">
    <location>
        <begin position="107"/>
        <end position="114"/>
    </location>
    <ligand>
        <name>GTP</name>
        <dbReference type="ChEBI" id="CHEBI:37565"/>
    </ligand>
</feature>
<keyword evidence="9" id="KW-0963">Cytoplasm</keyword>
<dbReference type="Gene3D" id="3.40.50.300">
    <property type="entry name" value="P-loop containing nucleotide triphosphate hydrolases"/>
    <property type="match status" value="1"/>
</dbReference>
<dbReference type="InterPro" id="IPR003593">
    <property type="entry name" value="AAA+_ATPase"/>
</dbReference>
<dbReference type="InterPro" id="IPR027417">
    <property type="entry name" value="P-loop_NTPase"/>
</dbReference>
<dbReference type="InterPro" id="IPR042101">
    <property type="entry name" value="SRP54_N_sf"/>
</dbReference>
<comment type="subunit">
    <text evidence="9">Part of the signal recognition particle protein translocation system, which is composed of SRP and FtsY. SRP is a ribonucleoprotein composed of Ffh and a 4.5S RNA molecule.</text>
</comment>
<dbReference type="GO" id="GO:0048500">
    <property type="term" value="C:signal recognition particle"/>
    <property type="evidence" value="ECO:0007669"/>
    <property type="project" value="UniProtKB-UniRule"/>
</dbReference>
<evidence type="ECO:0000259" key="11">
    <source>
        <dbReference type="PROSITE" id="PS00300"/>
    </source>
</evidence>
<evidence type="ECO:0000256" key="3">
    <source>
        <dbReference type="ARBA" id="ARBA00022801"/>
    </source>
</evidence>
<organism evidence="12 13">
    <name type="scientific">Nitrosococcus wardiae</name>
    <dbReference type="NCBI Taxonomy" id="1814290"/>
    <lineage>
        <taxon>Bacteria</taxon>
        <taxon>Pseudomonadati</taxon>
        <taxon>Pseudomonadota</taxon>
        <taxon>Gammaproteobacteria</taxon>
        <taxon>Chromatiales</taxon>
        <taxon>Chromatiaceae</taxon>
        <taxon>Nitrosococcus</taxon>
    </lineage>
</organism>
<comment type="similarity">
    <text evidence="1 9">Belongs to the GTP-binding SRP family. SRP54 subfamily.</text>
</comment>
<protein>
    <recommendedName>
        <fullName evidence="9">Signal recognition particle protein</fullName>
        <ecNumber evidence="9">3.6.5.4</ecNumber>
    </recommendedName>
    <alternativeName>
        <fullName evidence="9">Fifty-four homolog</fullName>
    </alternativeName>
</protein>
<keyword evidence="7 9" id="KW-0687">Ribonucleoprotein</keyword>
<dbReference type="PROSITE" id="PS00300">
    <property type="entry name" value="SRP54"/>
    <property type="match status" value="1"/>
</dbReference>
<dbReference type="CDD" id="cd18539">
    <property type="entry name" value="SRP_G"/>
    <property type="match status" value="1"/>
</dbReference>
<feature type="domain" description="SRP54-type proteins GTP-binding" evidence="11">
    <location>
        <begin position="269"/>
        <end position="282"/>
    </location>
</feature>
<dbReference type="AlphaFoldDB" id="A0A4P7C1K6"/>
<evidence type="ECO:0000256" key="8">
    <source>
        <dbReference type="ARBA" id="ARBA00048027"/>
    </source>
</evidence>
<evidence type="ECO:0000256" key="7">
    <source>
        <dbReference type="ARBA" id="ARBA00023274"/>
    </source>
</evidence>
<dbReference type="InterPro" id="IPR004125">
    <property type="entry name" value="Signal_recog_particle_SRP54_M"/>
</dbReference>
<dbReference type="InterPro" id="IPR000897">
    <property type="entry name" value="SRP54_GTPase_dom"/>
</dbReference>
<dbReference type="InterPro" id="IPR013822">
    <property type="entry name" value="Signal_recog_particl_SRP54_hlx"/>
</dbReference>
<accession>A0A4P7C1K6</accession>
<keyword evidence="4 9" id="KW-0694">RNA-binding</keyword>
<dbReference type="OrthoDB" id="9804720at2"/>
<evidence type="ECO:0000256" key="10">
    <source>
        <dbReference type="SAM" id="MobiDB-lite"/>
    </source>
</evidence>
<dbReference type="Gene3D" id="1.10.260.30">
    <property type="entry name" value="Signal recognition particle, SRP54 subunit, M-domain"/>
    <property type="match status" value="1"/>
</dbReference>
<dbReference type="Pfam" id="PF02978">
    <property type="entry name" value="SRP_SPB"/>
    <property type="match status" value="1"/>
</dbReference>
<comment type="function">
    <text evidence="9">Involved in targeting and insertion of nascent membrane proteins into the cytoplasmic membrane. Binds to the hydrophobic signal sequence of the ribosome-nascent chain (RNC) as it emerges from the ribosomes. The SRP-RNC complex is then targeted to the cytoplasmic membrane where it interacts with the SRP receptor FtsY. Interaction with FtsY leads to the transfer of the RNC complex to the Sec translocase for insertion into the membrane, the hydrolysis of GTP by both Ffh and FtsY, and the dissociation of the SRP-FtsY complex into the individual components.</text>
</comment>
<dbReference type="RefSeq" id="WP_134359509.1">
    <property type="nucleotide sequence ID" value="NZ_CP038033.1"/>
</dbReference>
<gene>
    <name evidence="9" type="primary">ffh</name>
    <name evidence="12" type="ORF">E3U44_18475</name>
</gene>
<comment type="domain">
    <text evidence="9">Composed of three domains: the N-terminal N domain, which is responsible for interactions with the ribosome, the central G domain, which binds GTP, and the C-terminal M domain, which binds the RNA and the signal sequence of the RNC.</text>
</comment>
<dbReference type="EMBL" id="CP038033">
    <property type="protein sequence ID" value="QBQ56261.1"/>
    <property type="molecule type" value="Genomic_DNA"/>
</dbReference>
<dbReference type="SMART" id="SM00963">
    <property type="entry name" value="SRP54_N"/>
    <property type="match status" value="1"/>
</dbReference>
<dbReference type="SMART" id="SM00382">
    <property type="entry name" value="AAA"/>
    <property type="match status" value="1"/>
</dbReference>
<dbReference type="PANTHER" id="PTHR11564:SF5">
    <property type="entry name" value="SIGNAL RECOGNITION PARTICLE SUBUNIT SRP54"/>
    <property type="match status" value="1"/>
</dbReference>
<dbReference type="GO" id="GO:0003924">
    <property type="term" value="F:GTPase activity"/>
    <property type="evidence" value="ECO:0007669"/>
    <property type="project" value="UniProtKB-UniRule"/>
</dbReference>
<evidence type="ECO:0000256" key="9">
    <source>
        <dbReference type="HAMAP-Rule" id="MF_00306"/>
    </source>
</evidence>
<dbReference type="SUPFAM" id="SSF52540">
    <property type="entry name" value="P-loop containing nucleoside triphosphate hydrolases"/>
    <property type="match status" value="1"/>
</dbReference>
<keyword evidence="6 9" id="KW-0733">Signal recognition particle</keyword>
<dbReference type="PANTHER" id="PTHR11564">
    <property type="entry name" value="SIGNAL RECOGNITION PARTICLE 54K PROTEIN SRP54"/>
    <property type="match status" value="1"/>
</dbReference>
<dbReference type="HAMAP" id="MF_00306">
    <property type="entry name" value="SRP54"/>
    <property type="match status" value="1"/>
</dbReference>
<dbReference type="GO" id="GO:0006614">
    <property type="term" value="P:SRP-dependent cotranslational protein targeting to membrane"/>
    <property type="evidence" value="ECO:0007669"/>
    <property type="project" value="InterPro"/>
</dbReference>
<sequence>MFDNLTERLGQTLKRLRGQARLTEDNIKDTLREVRVALLEADVALPVVRDFVAKVRERAIGQEVLRSLTPGQVFIKIVHEELMAVMGEAAEGLNLDVRPPAVILMAGLQGSGKTTSVAKLARWLKERQKKSVLVTSADVYRPAAIQQLETLAKEVEVEFYPSEASQDPAIIAQRALQQARTRLFDVLIIDTAGRLHVDDQMMAEIKRLHGAVEPVETLFVVDSMTGQDAANTARAFNDSLALTGVILTKVDGDARGGAALSIRQITGKPIKFLGVGEKTVALELFHPDRLASRILGMGDVLSLVEEVEEKLDKDKAEKFAKKLKKGKGFDLEDFRQQLQQMSKMGGISSLLDKLPGVNLPAGAAEQVNDRDLARLEAIINSMTPKERQRPEIIKSSRKRRIAAGSGTQVQEVNRLLKQFTQMQKMMKQMSRKGGMAKLMRGMKGGMPPGMPF</sequence>
<dbReference type="GO" id="GO:0005525">
    <property type="term" value="F:GTP binding"/>
    <property type="evidence" value="ECO:0007669"/>
    <property type="project" value="UniProtKB-UniRule"/>
</dbReference>
<feature type="binding site" evidence="9">
    <location>
        <begin position="248"/>
        <end position="251"/>
    </location>
    <ligand>
        <name>GTP</name>
        <dbReference type="ChEBI" id="CHEBI:37565"/>
    </ligand>
</feature>
<feature type="region of interest" description="Disordered" evidence="10">
    <location>
        <begin position="386"/>
        <end position="406"/>
    </location>
</feature>
<comment type="catalytic activity">
    <reaction evidence="8 9">
        <text>GTP + H2O = GDP + phosphate + H(+)</text>
        <dbReference type="Rhea" id="RHEA:19669"/>
        <dbReference type="ChEBI" id="CHEBI:15377"/>
        <dbReference type="ChEBI" id="CHEBI:15378"/>
        <dbReference type="ChEBI" id="CHEBI:37565"/>
        <dbReference type="ChEBI" id="CHEBI:43474"/>
        <dbReference type="ChEBI" id="CHEBI:58189"/>
        <dbReference type="EC" id="3.6.5.4"/>
    </reaction>
</comment>
<dbReference type="InterPro" id="IPR022941">
    <property type="entry name" value="SRP54"/>
</dbReference>
<dbReference type="SUPFAM" id="SSF47446">
    <property type="entry name" value="Signal peptide-binding domain"/>
    <property type="match status" value="1"/>
</dbReference>
<name>A0A4P7C1K6_9GAMM</name>